<gene>
    <name evidence="1" type="ORF">BHV28_08330</name>
</gene>
<evidence type="ECO:0000313" key="1">
    <source>
        <dbReference type="EMBL" id="AQS41532.1"/>
    </source>
</evidence>
<name>A0A1U9JUI1_9HYPH</name>
<dbReference type="Proteomes" id="UP000188912">
    <property type="component" value="Chromosome"/>
</dbReference>
<keyword evidence="2" id="KW-1185">Reference proteome</keyword>
<protein>
    <submittedName>
        <fullName evidence="1">Uncharacterized protein</fullName>
    </submittedName>
</protein>
<dbReference type="EMBL" id="CP017315">
    <property type="protein sequence ID" value="AQS41532.1"/>
    <property type="molecule type" value="Genomic_DNA"/>
</dbReference>
<reference evidence="1 2" key="1">
    <citation type="journal article" date="2010" name="Science">
        <title>Genomic comparison of the ants Camponotus floridanus and Harpegnathos saltator.</title>
        <authorList>
            <person name="Bonasio R."/>
            <person name="Zhang G."/>
            <person name="Ye C."/>
            <person name="Mutti N.S."/>
            <person name="Fang X."/>
            <person name="Qin N."/>
            <person name="Donahue G."/>
            <person name="Yang P."/>
            <person name="Li Q."/>
            <person name="Li C."/>
            <person name="Zhang P."/>
            <person name="Huang Z."/>
            <person name="Berger S.L."/>
            <person name="Reinberg D."/>
            <person name="Wang J."/>
            <person name="Liebig J."/>
        </authorList>
    </citation>
    <scope>NUCLEOTIDE SEQUENCE [LARGE SCALE GENOMIC DNA]</scope>
    <source>
        <strain evidence="1 2">Hsal</strain>
    </source>
</reference>
<reference evidence="1 2" key="2">
    <citation type="journal article" date="2016" name="Sci. Rep.">
        <title>The genome of Rhizobiales bacteria in predatory ants reveals urease gene functions but no genes for nitrogen fixation.</title>
        <authorList>
            <person name="Neuvonen M.M."/>
            <person name="Tamarit D."/>
            <person name="Naslund K."/>
            <person name="Liebig J."/>
            <person name="Feldhaar H."/>
            <person name="Moran N.A."/>
            <person name="Guy L."/>
            <person name="Andersson S.G."/>
        </authorList>
    </citation>
    <scope>NUCLEOTIDE SEQUENCE [LARGE SCALE GENOMIC DNA]</scope>
    <source>
        <strain evidence="1 2">Hsal</strain>
    </source>
</reference>
<sequence length="53" mass="6225">MAQIDMMPIRCADRTDILPDCSFRPRCLSIMNLELRTCREFAHVLNKRADKND</sequence>
<dbReference type="KEGG" id="thd:BHV28_08330"/>
<dbReference type="AlphaFoldDB" id="A0A1U9JUI1"/>
<organism evidence="1 2">
    <name type="scientific">Candidatus Tokpelaia hoelldobleri</name>
    <dbReference type="NCBI Taxonomy" id="1902579"/>
    <lineage>
        <taxon>Bacteria</taxon>
        <taxon>Pseudomonadati</taxon>
        <taxon>Pseudomonadota</taxon>
        <taxon>Alphaproteobacteria</taxon>
        <taxon>Hyphomicrobiales</taxon>
        <taxon>Candidatus Tokpelaia</taxon>
    </lineage>
</organism>
<proteinExistence type="predicted"/>
<evidence type="ECO:0000313" key="2">
    <source>
        <dbReference type="Proteomes" id="UP000188912"/>
    </source>
</evidence>
<dbReference type="STRING" id="1902579.BHV28_08330"/>
<accession>A0A1U9JUI1</accession>